<dbReference type="Gene3D" id="2.30.40.10">
    <property type="entry name" value="Urease, subunit C, domain 1"/>
    <property type="match status" value="1"/>
</dbReference>
<evidence type="ECO:0000313" key="3">
    <source>
        <dbReference type="EMBL" id="KAL0631699.1"/>
    </source>
</evidence>
<dbReference type="Gene3D" id="3.20.20.140">
    <property type="entry name" value="Metal-dependent hydrolases"/>
    <property type="match status" value="1"/>
</dbReference>
<dbReference type="SUPFAM" id="SSF51556">
    <property type="entry name" value="Metallo-dependent hydrolases"/>
    <property type="match status" value="1"/>
</dbReference>
<dbReference type="SUPFAM" id="SSF51338">
    <property type="entry name" value="Composite domain of metallo-dependent hydrolases"/>
    <property type="match status" value="1"/>
</dbReference>
<dbReference type="PANTHER" id="PTHR22642">
    <property type="entry name" value="IMIDAZOLONEPROPIONASE"/>
    <property type="match status" value="1"/>
</dbReference>
<feature type="signal peptide" evidence="1">
    <location>
        <begin position="1"/>
        <end position="18"/>
    </location>
</feature>
<evidence type="ECO:0000256" key="1">
    <source>
        <dbReference type="SAM" id="SignalP"/>
    </source>
</evidence>
<evidence type="ECO:0000313" key="4">
    <source>
        <dbReference type="Proteomes" id="UP001447188"/>
    </source>
</evidence>
<dbReference type="CDD" id="cd01300">
    <property type="entry name" value="YtcJ_like"/>
    <property type="match status" value="1"/>
</dbReference>
<dbReference type="PANTHER" id="PTHR22642:SF2">
    <property type="entry name" value="PROTEIN LONG AFTER FAR-RED 3"/>
    <property type="match status" value="1"/>
</dbReference>
<reference evidence="3 4" key="1">
    <citation type="submission" date="2024-02" db="EMBL/GenBank/DDBJ databases">
        <title>Discinaceae phylogenomics.</title>
        <authorList>
            <person name="Dirks A.C."/>
            <person name="James T.Y."/>
        </authorList>
    </citation>
    <scope>NUCLEOTIDE SEQUENCE [LARGE SCALE GENOMIC DNA]</scope>
    <source>
        <strain evidence="3 4">ACD0624</strain>
    </source>
</reference>
<dbReference type="InterPro" id="IPR033932">
    <property type="entry name" value="YtcJ-like"/>
</dbReference>
<dbReference type="EMBL" id="JBBBZM010000220">
    <property type="protein sequence ID" value="KAL0631699.1"/>
    <property type="molecule type" value="Genomic_DNA"/>
</dbReference>
<feature type="domain" description="Amidohydrolase 3" evidence="2">
    <location>
        <begin position="78"/>
        <end position="580"/>
    </location>
</feature>
<name>A0ABR3G6Z3_9PEZI</name>
<dbReference type="Pfam" id="PF07969">
    <property type="entry name" value="Amidohydro_3"/>
    <property type="match status" value="1"/>
</dbReference>
<keyword evidence="1" id="KW-0732">Signal</keyword>
<feature type="chain" id="PRO_5045674343" description="Amidohydrolase 3 domain-containing protein" evidence="1">
    <location>
        <begin position="19"/>
        <end position="624"/>
    </location>
</feature>
<keyword evidence="4" id="KW-1185">Reference proteome</keyword>
<organism evidence="3 4">
    <name type="scientific">Discina gigas</name>
    <dbReference type="NCBI Taxonomy" id="1032678"/>
    <lineage>
        <taxon>Eukaryota</taxon>
        <taxon>Fungi</taxon>
        <taxon>Dikarya</taxon>
        <taxon>Ascomycota</taxon>
        <taxon>Pezizomycotina</taxon>
        <taxon>Pezizomycetes</taxon>
        <taxon>Pezizales</taxon>
        <taxon>Discinaceae</taxon>
        <taxon>Discina</taxon>
    </lineage>
</organism>
<dbReference type="InterPro" id="IPR011059">
    <property type="entry name" value="Metal-dep_hydrolase_composite"/>
</dbReference>
<comment type="caution">
    <text evidence="3">The sequence shown here is derived from an EMBL/GenBank/DDBJ whole genome shotgun (WGS) entry which is preliminary data.</text>
</comment>
<proteinExistence type="predicted"/>
<dbReference type="InterPro" id="IPR032466">
    <property type="entry name" value="Metal_Hydrolase"/>
</dbReference>
<dbReference type="Proteomes" id="UP001447188">
    <property type="component" value="Unassembled WGS sequence"/>
</dbReference>
<protein>
    <recommendedName>
        <fullName evidence="2">Amidohydrolase 3 domain-containing protein</fullName>
    </recommendedName>
</protein>
<accession>A0ABR3G6Z3</accession>
<dbReference type="InterPro" id="IPR013108">
    <property type="entry name" value="Amidohydro_3"/>
</dbReference>
<dbReference type="Gene3D" id="3.10.310.70">
    <property type="match status" value="1"/>
</dbReference>
<sequence length="624" mass="68907">MLWHWLLSITLLWISLNAFRGFAFSPGTTTHCYQYVETNSVAESEGVNSHPTCIRVSEGRVQELFKGVPEKQRMGHGYAFPGFWDGHGHVLGYGEMLRSVSLYGSESIDEVKARIKEYLIAHPGHGTKEKWIRGIGWDQAYFGGVMPTAKALEEDLALKGLYIMLDRVDVHCTWVSESVIALLPNPLPPHIPGGEIVTDPGLGVFCDNAMDLPLEYWPHPTRADKIEFVKDAMASLNSAGIVGVHDAGVLPEDIDLFDWMADTGLLSMRIYGMLECPVRNTFCGNITRKIEREDGMLSVRSVKLFADGALGSWGAAMLDPYTDKPDVHGTMLIEEDALMEVVKEWYAASYQINIHAIGDRAARAALSAFNAVLTTSCPPSNYVSSQAHLASALRTCIAKTQHNTRRLRLEHSQIIEPSDQRLMADLGIIASVQPTHATSDMAYALSRLGETRLQERAYRMRSFLSHGLPLVLGSDFPVEPATVLGGGIYTAVTRRSPTAPPGSSQPGWHEAEALDLVDALKGFTTGPAWAAFMETRGAGELVVGGWADWVVLDMDLRGLEPEALRHVQVLETWVAGKRVFCKECGEERGGLWKEAKTWKGWWGWGLRVERVMGEVERVLGQHGL</sequence>
<gene>
    <name evidence="3" type="ORF">Q9L58_009443</name>
</gene>
<evidence type="ECO:0000259" key="2">
    <source>
        <dbReference type="Pfam" id="PF07969"/>
    </source>
</evidence>